<dbReference type="InterPro" id="IPR005119">
    <property type="entry name" value="LysR_subst-bd"/>
</dbReference>
<keyword evidence="3" id="KW-0238">DNA-binding</keyword>
<dbReference type="EMBL" id="NFLJ01000004">
    <property type="protein sequence ID" value="OUQ36079.1"/>
    <property type="molecule type" value="Genomic_DNA"/>
</dbReference>
<evidence type="ECO:0000256" key="1">
    <source>
        <dbReference type="ARBA" id="ARBA00009437"/>
    </source>
</evidence>
<dbReference type="Gene3D" id="1.10.10.10">
    <property type="entry name" value="Winged helix-like DNA-binding domain superfamily/Winged helix DNA-binding domain"/>
    <property type="match status" value="1"/>
</dbReference>
<dbReference type="RefSeq" id="WP_087357134.1">
    <property type="nucleotide sequence ID" value="NZ_NFLJ01000004.1"/>
</dbReference>
<dbReference type="InterPro" id="IPR000847">
    <property type="entry name" value="LysR_HTH_N"/>
</dbReference>
<comment type="caution">
    <text evidence="6">The sequence shown here is derived from an EMBL/GenBank/DDBJ whole genome shotgun (WGS) entry which is preliminary data.</text>
</comment>
<evidence type="ECO:0000313" key="6">
    <source>
        <dbReference type="EMBL" id="OUQ36079.1"/>
    </source>
</evidence>
<name>A0A1Y4T1K1_9FIRM</name>
<dbReference type="AlphaFoldDB" id="A0A1Y4T1K1"/>
<comment type="similarity">
    <text evidence="1">Belongs to the LysR transcriptional regulatory family.</text>
</comment>
<evidence type="ECO:0000256" key="2">
    <source>
        <dbReference type="ARBA" id="ARBA00023015"/>
    </source>
</evidence>
<dbReference type="PROSITE" id="PS50931">
    <property type="entry name" value="HTH_LYSR"/>
    <property type="match status" value="1"/>
</dbReference>
<keyword evidence="7" id="KW-1185">Reference proteome</keyword>
<sequence length="288" mass="33904">MIDDKMRTFIEVVECQSYTQAAAHLHITQPAVTQHIKALEEHYQQKFIDRTHKSFHLTKMGELLYHYAKTQMHNEKLFEKQLHDIRPSLIIGSTLSIADYYIPHMIAKKIILKNYHCEIVVANTQTLIQKLINGEVECAFVEGQFDTTLFDYHLLKKERFIAVASPYHPLAHQTITFEQLFPYPLFIREKGSGTRDILENYLHQTIYSLSSFSQLVEVGSLSMIKTMLMDTQAITFVYAGVVEKEIKNKQLIELHIDHFDIFRPMHFIYLQSHIHKKYYQQLFHMLTQ</sequence>
<accession>A0A1Y4T1K1</accession>
<evidence type="ECO:0000256" key="4">
    <source>
        <dbReference type="ARBA" id="ARBA00023163"/>
    </source>
</evidence>
<dbReference type="FunFam" id="1.10.10.10:FF:000001">
    <property type="entry name" value="LysR family transcriptional regulator"/>
    <property type="match status" value="1"/>
</dbReference>
<dbReference type="OrthoDB" id="9785745at2"/>
<dbReference type="Proteomes" id="UP000195305">
    <property type="component" value="Unassembled WGS sequence"/>
</dbReference>
<dbReference type="Pfam" id="PF03466">
    <property type="entry name" value="LysR_substrate"/>
    <property type="match status" value="1"/>
</dbReference>
<dbReference type="SUPFAM" id="SSF46785">
    <property type="entry name" value="Winged helix' DNA-binding domain"/>
    <property type="match status" value="1"/>
</dbReference>
<keyword evidence="4" id="KW-0804">Transcription</keyword>
<protein>
    <recommendedName>
        <fullName evidence="5">HTH lysR-type domain-containing protein</fullName>
    </recommendedName>
</protein>
<dbReference type="SUPFAM" id="SSF53850">
    <property type="entry name" value="Periplasmic binding protein-like II"/>
    <property type="match status" value="1"/>
</dbReference>
<gene>
    <name evidence="6" type="ORF">B5E75_02050</name>
</gene>
<dbReference type="PRINTS" id="PR00039">
    <property type="entry name" value="HTHLYSR"/>
</dbReference>
<reference evidence="6 7" key="1">
    <citation type="journal article" date="2018" name="BMC Genomics">
        <title>Whole genome sequencing and function prediction of 133 gut anaerobes isolated from chicken caecum in pure cultures.</title>
        <authorList>
            <person name="Medvecky M."/>
            <person name="Cejkova D."/>
            <person name="Polansky O."/>
            <person name="Karasova D."/>
            <person name="Kubasova T."/>
            <person name="Cizek A."/>
            <person name="Rychlik I."/>
        </authorList>
    </citation>
    <scope>NUCLEOTIDE SEQUENCE [LARGE SCALE GENOMIC DNA]</scope>
    <source>
        <strain evidence="6 7">An13</strain>
    </source>
</reference>
<evidence type="ECO:0000256" key="3">
    <source>
        <dbReference type="ARBA" id="ARBA00023125"/>
    </source>
</evidence>
<dbReference type="InterPro" id="IPR036388">
    <property type="entry name" value="WH-like_DNA-bd_sf"/>
</dbReference>
<evidence type="ECO:0000313" key="7">
    <source>
        <dbReference type="Proteomes" id="UP000195305"/>
    </source>
</evidence>
<proteinExistence type="inferred from homology"/>
<dbReference type="PANTHER" id="PTHR30126:SF40">
    <property type="entry name" value="HTH-TYPE TRANSCRIPTIONAL REGULATOR GLTR"/>
    <property type="match status" value="1"/>
</dbReference>
<feature type="domain" description="HTH lysR-type" evidence="5">
    <location>
        <begin position="1"/>
        <end position="58"/>
    </location>
</feature>
<dbReference type="GO" id="GO:0000976">
    <property type="term" value="F:transcription cis-regulatory region binding"/>
    <property type="evidence" value="ECO:0007669"/>
    <property type="project" value="TreeGrafter"/>
</dbReference>
<dbReference type="Pfam" id="PF00126">
    <property type="entry name" value="HTH_1"/>
    <property type="match status" value="1"/>
</dbReference>
<dbReference type="Gene3D" id="3.40.190.10">
    <property type="entry name" value="Periplasmic binding protein-like II"/>
    <property type="match status" value="2"/>
</dbReference>
<dbReference type="GO" id="GO:0003700">
    <property type="term" value="F:DNA-binding transcription factor activity"/>
    <property type="evidence" value="ECO:0007669"/>
    <property type="project" value="InterPro"/>
</dbReference>
<organism evidence="6 7">
    <name type="scientific">Massilimicrobiota timonensis</name>
    <dbReference type="NCBI Taxonomy" id="1776392"/>
    <lineage>
        <taxon>Bacteria</taxon>
        <taxon>Bacillati</taxon>
        <taxon>Bacillota</taxon>
        <taxon>Erysipelotrichia</taxon>
        <taxon>Erysipelotrichales</taxon>
        <taxon>Erysipelotrichaceae</taxon>
        <taxon>Massilimicrobiota</taxon>
    </lineage>
</organism>
<dbReference type="InterPro" id="IPR036390">
    <property type="entry name" value="WH_DNA-bd_sf"/>
</dbReference>
<dbReference type="PANTHER" id="PTHR30126">
    <property type="entry name" value="HTH-TYPE TRANSCRIPTIONAL REGULATOR"/>
    <property type="match status" value="1"/>
</dbReference>
<evidence type="ECO:0000259" key="5">
    <source>
        <dbReference type="PROSITE" id="PS50931"/>
    </source>
</evidence>
<keyword evidence="2" id="KW-0805">Transcription regulation</keyword>